<sequence>MPLPTPFARFAAVPALAAMLLAGPPAGAGEASSEARLGELRKSFTLDGQPVPPQVFRDFGDGDLADSGAIWLTVDLRAAIGSNLYFADVTTREGWRTQVRHDEDTKLDETSSYRFVGTTKDKLLIAVSAFSGGGSGMFYTLHVMDAAIAPGFDNDGKRYDRIALTNLRSLALGDRWNGTVAIDGDRITVTTEPGTPANTEDKTQTASFTAERP</sequence>
<name>A0ABU0JFW6_9HYPH</name>
<dbReference type="EMBL" id="JAUSVX010000015">
    <property type="protein sequence ID" value="MDQ0473187.1"/>
    <property type="molecule type" value="Genomic_DNA"/>
</dbReference>
<evidence type="ECO:0000256" key="1">
    <source>
        <dbReference type="SAM" id="MobiDB-lite"/>
    </source>
</evidence>
<reference evidence="3 4" key="1">
    <citation type="submission" date="2023-07" db="EMBL/GenBank/DDBJ databases">
        <title>Genomic Encyclopedia of Type Strains, Phase IV (KMG-IV): sequencing the most valuable type-strain genomes for metagenomic binning, comparative biology and taxonomic classification.</title>
        <authorList>
            <person name="Goeker M."/>
        </authorList>
    </citation>
    <scope>NUCLEOTIDE SEQUENCE [LARGE SCALE GENOMIC DNA]</scope>
    <source>
        <strain evidence="3 4">DSM 19619</strain>
    </source>
</reference>
<organism evidence="3 4">
    <name type="scientific">Labrys wisconsinensis</name>
    <dbReference type="NCBI Taxonomy" id="425677"/>
    <lineage>
        <taxon>Bacteria</taxon>
        <taxon>Pseudomonadati</taxon>
        <taxon>Pseudomonadota</taxon>
        <taxon>Alphaproteobacteria</taxon>
        <taxon>Hyphomicrobiales</taxon>
        <taxon>Xanthobacteraceae</taxon>
        <taxon>Labrys</taxon>
    </lineage>
</organism>
<comment type="caution">
    <text evidence="3">The sequence shown here is derived from an EMBL/GenBank/DDBJ whole genome shotgun (WGS) entry which is preliminary data.</text>
</comment>
<gene>
    <name evidence="3" type="ORF">QO011_006221</name>
</gene>
<protein>
    <submittedName>
        <fullName evidence="3">Uncharacterized protein</fullName>
    </submittedName>
</protein>
<evidence type="ECO:0000256" key="2">
    <source>
        <dbReference type="SAM" id="SignalP"/>
    </source>
</evidence>
<evidence type="ECO:0000313" key="3">
    <source>
        <dbReference type="EMBL" id="MDQ0473187.1"/>
    </source>
</evidence>
<feature type="signal peptide" evidence="2">
    <location>
        <begin position="1"/>
        <end position="17"/>
    </location>
</feature>
<dbReference type="RefSeq" id="WP_307281108.1">
    <property type="nucleotide sequence ID" value="NZ_JAUSVX010000015.1"/>
</dbReference>
<evidence type="ECO:0000313" key="4">
    <source>
        <dbReference type="Proteomes" id="UP001242480"/>
    </source>
</evidence>
<keyword evidence="2" id="KW-0732">Signal</keyword>
<feature type="chain" id="PRO_5047139322" evidence="2">
    <location>
        <begin position="18"/>
        <end position="213"/>
    </location>
</feature>
<keyword evidence="4" id="KW-1185">Reference proteome</keyword>
<feature type="region of interest" description="Disordered" evidence="1">
    <location>
        <begin position="189"/>
        <end position="213"/>
    </location>
</feature>
<accession>A0ABU0JFW6</accession>
<proteinExistence type="predicted"/>
<dbReference type="Proteomes" id="UP001242480">
    <property type="component" value="Unassembled WGS sequence"/>
</dbReference>